<dbReference type="Proteomes" id="UP001189429">
    <property type="component" value="Unassembled WGS sequence"/>
</dbReference>
<gene>
    <name evidence="3" type="ORF">PCOR1329_LOCUS84425</name>
</gene>
<protein>
    <recommendedName>
        <fullName evidence="2">Mei2-like C-terminal RNA recognition motif domain-containing protein</fullName>
    </recommendedName>
</protein>
<evidence type="ECO:0000313" key="4">
    <source>
        <dbReference type="Proteomes" id="UP001189429"/>
    </source>
</evidence>
<feature type="region of interest" description="Disordered" evidence="1">
    <location>
        <begin position="235"/>
        <end position="264"/>
    </location>
</feature>
<dbReference type="InterPro" id="IPR035979">
    <property type="entry name" value="RBD_domain_sf"/>
</dbReference>
<sequence>MPRASGSPGGGTGHRGSLCTPCRLVGQGARELGEGLAGSRARTTREPHRPHVFHTLRIVGFTRLFFEMAVILSIKNTFVCASFEDSGSAGLRRSSSCPSLRLADATLSQDASSTDIVSTLASSDSDLTLTGLGTWADIDSDFDEQESPSCLSLVGLRGLGCSGEAHAPLTVDEKSPAAPGFTLDGALAKMPERTRTPLSSKASAFSPLTDSSAPHVPFVPASSLSSRASAFVPRSSQTVSMPARATAPPEAKVPRSPSQSAAVPQEVTTAMLRNLPCGFTRNHLRCTLDSNGLAGLYDFVYVPIDFERGLCKGYGFVNLVDAKHLQRLNEVFEGYSEWSHFSSSKVCQVSLSHTQGLMANVERYRNSPVMCGSVPEDYKPVVFLFGAQVDFPAPVKKLRPPRLRKGAARALAQQSQLDHARH</sequence>
<dbReference type="SUPFAM" id="SSF54928">
    <property type="entry name" value="RNA-binding domain, RBD"/>
    <property type="match status" value="1"/>
</dbReference>
<keyword evidence="4" id="KW-1185">Reference proteome</keyword>
<dbReference type="EMBL" id="CAUYUJ010022340">
    <property type="protein sequence ID" value="CAK0910189.1"/>
    <property type="molecule type" value="Genomic_DNA"/>
</dbReference>
<evidence type="ECO:0000259" key="2">
    <source>
        <dbReference type="Pfam" id="PF04059"/>
    </source>
</evidence>
<proteinExistence type="predicted"/>
<feature type="domain" description="Mei2-like C-terminal RNA recognition motif" evidence="2">
    <location>
        <begin position="268"/>
        <end position="364"/>
    </location>
</feature>
<accession>A0ABN9YHD3</accession>
<dbReference type="InterPro" id="IPR007201">
    <property type="entry name" value="Mei2-like_Rrm_C"/>
</dbReference>
<organism evidence="3 4">
    <name type="scientific">Prorocentrum cordatum</name>
    <dbReference type="NCBI Taxonomy" id="2364126"/>
    <lineage>
        <taxon>Eukaryota</taxon>
        <taxon>Sar</taxon>
        <taxon>Alveolata</taxon>
        <taxon>Dinophyceae</taxon>
        <taxon>Prorocentrales</taxon>
        <taxon>Prorocentraceae</taxon>
        <taxon>Prorocentrum</taxon>
    </lineage>
</organism>
<comment type="caution">
    <text evidence="3">The sequence shown here is derived from an EMBL/GenBank/DDBJ whole genome shotgun (WGS) entry which is preliminary data.</text>
</comment>
<dbReference type="Pfam" id="PF04059">
    <property type="entry name" value="RRM_2"/>
    <property type="match status" value="1"/>
</dbReference>
<reference evidence="3" key="1">
    <citation type="submission" date="2023-10" db="EMBL/GenBank/DDBJ databases">
        <authorList>
            <person name="Chen Y."/>
            <person name="Shah S."/>
            <person name="Dougan E. K."/>
            <person name="Thang M."/>
            <person name="Chan C."/>
        </authorList>
    </citation>
    <scope>NUCLEOTIDE SEQUENCE [LARGE SCALE GENOMIC DNA]</scope>
</reference>
<name>A0ABN9YHD3_9DINO</name>
<evidence type="ECO:0000313" key="3">
    <source>
        <dbReference type="EMBL" id="CAK0910189.1"/>
    </source>
</evidence>
<evidence type="ECO:0000256" key="1">
    <source>
        <dbReference type="SAM" id="MobiDB-lite"/>
    </source>
</evidence>